<evidence type="ECO:0000313" key="7">
    <source>
        <dbReference type="EMBL" id="JAS40921.1"/>
    </source>
</evidence>
<evidence type="ECO:0000256" key="4">
    <source>
        <dbReference type="PROSITE-ProRule" id="PRU00027"/>
    </source>
</evidence>
<dbReference type="Pfam" id="PF02892">
    <property type="entry name" value="zf-BED"/>
    <property type="match status" value="1"/>
</dbReference>
<protein>
    <recommendedName>
        <fullName evidence="6">BED-type domain-containing protein</fullName>
    </recommendedName>
</protein>
<dbReference type="GO" id="GO:0003677">
    <property type="term" value="F:DNA binding"/>
    <property type="evidence" value="ECO:0007669"/>
    <property type="project" value="InterPro"/>
</dbReference>
<accession>A0A1B6ESL4</accession>
<proteinExistence type="predicted"/>
<feature type="domain" description="BED-type" evidence="6">
    <location>
        <begin position="44"/>
        <end position="96"/>
    </location>
</feature>
<keyword evidence="3" id="KW-0862">Zinc</keyword>
<evidence type="ECO:0000256" key="1">
    <source>
        <dbReference type="ARBA" id="ARBA00022723"/>
    </source>
</evidence>
<dbReference type="SUPFAM" id="SSF57667">
    <property type="entry name" value="beta-beta-alpha zinc fingers"/>
    <property type="match status" value="1"/>
</dbReference>
<evidence type="ECO:0000256" key="3">
    <source>
        <dbReference type="ARBA" id="ARBA00022833"/>
    </source>
</evidence>
<evidence type="ECO:0000259" key="6">
    <source>
        <dbReference type="PROSITE" id="PS50808"/>
    </source>
</evidence>
<dbReference type="InterPro" id="IPR036236">
    <property type="entry name" value="Znf_C2H2_sf"/>
</dbReference>
<keyword evidence="1" id="KW-0479">Metal-binding</keyword>
<reference evidence="7" key="1">
    <citation type="submission" date="2015-11" db="EMBL/GenBank/DDBJ databases">
        <title>De novo transcriptome assembly of four potential Pierce s Disease insect vectors from Arizona vineyards.</title>
        <authorList>
            <person name="Tassone E.E."/>
        </authorList>
    </citation>
    <scope>NUCLEOTIDE SEQUENCE</scope>
</reference>
<name>A0A1B6ESL4_9HEMI</name>
<feature type="region of interest" description="Disordered" evidence="5">
    <location>
        <begin position="1"/>
        <end position="22"/>
    </location>
</feature>
<evidence type="ECO:0000256" key="2">
    <source>
        <dbReference type="ARBA" id="ARBA00022771"/>
    </source>
</evidence>
<gene>
    <name evidence="7" type="ORF">g.29821</name>
</gene>
<organism evidence="7">
    <name type="scientific">Cuerna arida</name>
    <dbReference type="NCBI Taxonomy" id="1464854"/>
    <lineage>
        <taxon>Eukaryota</taxon>
        <taxon>Metazoa</taxon>
        <taxon>Ecdysozoa</taxon>
        <taxon>Arthropoda</taxon>
        <taxon>Hexapoda</taxon>
        <taxon>Insecta</taxon>
        <taxon>Pterygota</taxon>
        <taxon>Neoptera</taxon>
        <taxon>Paraneoptera</taxon>
        <taxon>Hemiptera</taxon>
        <taxon>Auchenorrhyncha</taxon>
        <taxon>Membracoidea</taxon>
        <taxon>Cicadellidae</taxon>
        <taxon>Cicadellinae</taxon>
        <taxon>Proconiini</taxon>
        <taxon>Cuerna</taxon>
    </lineage>
</organism>
<dbReference type="PROSITE" id="PS50808">
    <property type="entry name" value="ZF_BED"/>
    <property type="match status" value="1"/>
</dbReference>
<evidence type="ECO:0000256" key="5">
    <source>
        <dbReference type="SAM" id="MobiDB-lite"/>
    </source>
</evidence>
<dbReference type="GO" id="GO:0008270">
    <property type="term" value="F:zinc ion binding"/>
    <property type="evidence" value="ECO:0007669"/>
    <property type="project" value="UniProtKB-KW"/>
</dbReference>
<sequence>MSDNEDIEQNVESEVERSTSELVASEQYYESQEVFYDKKRKERQKYSAVWSKFTILDNERSIASCNVCGHKLSFKTSVSNLRKHIERKHKYNSRTFTYSPYGSKTKISPTRKPNLSELGGLDGLILNVVADEGEDPLGLEEQQLEANVVYQSKDGHDYCVVSEEIDGQNLQQTADETQRIVNSQSSTREKIKQVHLPTEHPSRPLSCISDRSERVKKNRIMDLQLECLEIKKYNMQMEALVLEHQLSLPRSIFTQPLQNSDTISRGTQTDVGGNNTKVFFVSDSRMLKEGSHHLLSFQAMLND</sequence>
<keyword evidence="2 4" id="KW-0863">Zinc-finger</keyword>
<feature type="compositionally biased region" description="Acidic residues" evidence="5">
    <location>
        <begin position="1"/>
        <end position="13"/>
    </location>
</feature>
<dbReference type="EMBL" id="GECZ01028848">
    <property type="protein sequence ID" value="JAS40921.1"/>
    <property type="molecule type" value="Transcribed_RNA"/>
</dbReference>
<dbReference type="InterPro" id="IPR003656">
    <property type="entry name" value="Znf_BED"/>
</dbReference>
<dbReference type="AlphaFoldDB" id="A0A1B6ESL4"/>
<dbReference type="SMART" id="SM00614">
    <property type="entry name" value="ZnF_BED"/>
    <property type="match status" value="1"/>
</dbReference>